<keyword evidence="2" id="KW-0732">Signal</keyword>
<evidence type="ECO:0000313" key="4">
    <source>
        <dbReference type="RefSeq" id="XP_015524105.2"/>
    </source>
</evidence>
<dbReference type="InParanoid" id="A0A6J0CCE6"/>
<evidence type="ECO:0000313" key="3">
    <source>
        <dbReference type="Proteomes" id="UP000829291"/>
    </source>
</evidence>
<gene>
    <name evidence="4" type="primary">LOC107227471</name>
</gene>
<sequence length="162" mass="17831">MRNFFLITLLALIALEATLAAPSDRKKDDLTKSGGEIPRISHNVGVKTTRRRNVGPATSPGVQSHVLRDESVGNNGHIERVSLNRVSALDGSVDEVKVEAGKPGIFVYGMPKRNLENNGFIERVSHIEDEEKGGKRAARSVQQLREQSAYLEVQEAKLGRDF</sequence>
<organism evidence="4">
    <name type="scientific">Neodiprion lecontei</name>
    <name type="common">Redheaded pine sawfly</name>
    <dbReference type="NCBI Taxonomy" id="441921"/>
    <lineage>
        <taxon>Eukaryota</taxon>
        <taxon>Metazoa</taxon>
        <taxon>Ecdysozoa</taxon>
        <taxon>Arthropoda</taxon>
        <taxon>Hexapoda</taxon>
        <taxon>Insecta</taxon>
        <taxon>Pterygota</taxon>
        <taxon>Neoptera</taxon>
        <taxon>Endopterygota</taxon>
        <taxon>Hymenoptera</taxon>
        <taxon>Tenthredinoidea</taxon>
        <taxon>Diprionidae</taxon>
        <taxon>Diprioninae</taxon>
        <taxon>Neodiprion</taxon>
    </lineage>
</organism>
<dbReference type="AlphaFoldDB" id="A0A6J0CCE6"/>
<reference evidence="4" key="1">
    <citation type="submission" date="2025-08" db="UniProtKB">
        <authorList>
            <consortium name="RefSeq"/>
        </authorList>
    </citation>
    <scope>IDENTIFICATION</scope>
    <source>
        <tissue evidence="4">Thorax and Abdomen</tissue>
    </source>
</reference>
<dbReference type="KEGG" id="nlo:107227471"/>
<feature type="region of interest" description="Disordered" evidence="1">
    <location>
        <begin position="51"/>
        <end position="73"/>
    </location>
</feature>
<evidence type="ECO:0000256" key="1">
    <source>
        <dbReference type="SAM" id="MobiDB-lite"/>
    </source>
</evidence>
<dbReference type="RefSeq" id="XP_015524105.2">
    <property type="nucleotide sequence ID" value="XM_015668619.2"/>
</dbReference>
<evidence type="ECO:0000256" key="2">
    <source>
        <dbReference type="SAM" id="SignalP"/>
    </source>
</evidence>
<name>A0A6J0CCE6_NEOLC</name>
<dbReference type="Proteomes" id="UP000829291">
    <property type="component" value="Chromosome 5"/>
</dbReference>
<keyword evidence="3" id="KW-1185">Reference proteome</keyword>
<dbReference type="OrthoDB" id="6784221at2759"/>
<protein>
    <submittedName>
        <fullName evidence="4">Uncharacterized protein LOC107227471</fullName>
    </submittedName>
</protein>
<dbReference type="GeneID" id="107227471"/>
<accession>A0A6J0CCE6</accession>
<proteinExistence type="predicted"/>
<feature type="chain" id="PRO_5045862368" evidence="2">
    <location>
        <begin position="21"/>
        <end position="162"/>
    </location>
</feature>
<feature type="signal peptide" evidence="2">
    <location>
        <begin position="1"/>
        <end position="20"/>
    </location>
</feature>